<evidence type="ECO:0000313" key="1">
    <source>
        <dbReference type="EMBL" id="OBG00925.1"/>
    </source>
</evidence>
<accession>A0A1A2E2C2</accession>
<dbReference type="EMBL" id="LZIN01000096">
    <property type="protein sequence ID" value="OBG00925.1"/>
    <property type="molecule type" value="Genomic_DNA"/>
</dbReference>
<evidence type="ECO:0000313" key="2">
    <source>
        <dbReference type="Proteomes" id="UP000093985"/>
    </source>
</evidence>
<dbReference type="AlphaFoldDB" id="A0A1A2E2C2"/>
<protein>
    <submittedName>
        <fullName evidence="1">Uncharacterized protein</fullName>
    </submittedName>
</protein>
<dbReference type="Proteomes" id="UP000093985">
    <property type="component" value="Unassembled WGS sequence"/>
</dbReference>
<reference evidence="2" key="1">
    <citation type="submission" date="2016-06" db="EMBL/GenBank/DDBJ databases">
        <authorList>
            <person name="Sutton G."/>
            <person name="Brinkac L."/>
            <person name="Sanka R."/>
            <person name="Adams M."/>
            <person name="Lau E."/>
            <person name="Mehaffy C."/>
            <person name="Tameris M."/>
            <person name="Hatherill M."/>
            <person name="Hanekom W."/>
            <person name="Mahomed H."/>
            <person name="Mcshane H."/>
        </authorList>
    </citation>
    <scope>NUCLEOTIDE SEQUENCE [LARGE SCALE GENOMIC DNA]</scope>
    <source>
        <strain evidence="2">852014-51077_SCH5608930-a</strain>
    </source>
</reference>
<comment type="caution">
    <text evidence="1">The sequence shown here is derived from an EMBL/GenBank/DDBJ whole genome shotgun (WGS) entry which is preliminary data.</text>
</comment>
<name>A0A1A2E2C2_MYCSD</name>
<organism evidence="1 2">
    <name type="scientific">Mycolicibacter sinensis (strain JDM601)</name>
    <name type="common">Mycobacterium sinense</name>
    <dbReference type="NCBI Taxonomy" id="875328"/>
    <lineage>
        <taxon>Bacteria</taxon>
        <taxon>Bacillati</taxon>
        <taxon>Actinomycetota</taxon>
        <taxon>Actinomycetes</taxon>
        <taxon>Mycobacteriales</taxon>
        <taxon>Mycobacteriaceae</taxon>
        <taxon>Mycolicibacter</taxon>
    </lineage>
</organism>
<sequence>MYPIVWSATDELALGSDGTSLPVLFFVPHPAWAMRQPQDTRDKYEQDLADALTWSFTNQR</sequence>
<dbReference type="RefSeq" id="WP_064856858.1">
    <property type="nucleotide sequence ID" value="NZ_LZIM01000091.1"/>
</dbReference>
<proteinExistence type="predicted"/>
<gene>
    <name evidence="1" type="ORF">A5771_17825</name>
</gene>